<accession>A0A1G9H9X8</accession>
<dbReference type="Pfam" id="PF05437">
    <property type="entry name" value="AzlD"/>
    <property type="match status" value="1"/>
</dbReference>
<evidence type="ECO:0000256" key="1">
    <source>
        <dbReference type="SAM" id="Phobius"/>
    </source>
</evidence>
<keyword evidence="3" id="KW-1185">Reference proteome</keyword>
<dbReference type="EMBL" id="FNGA01000003">
    <property type="protein sequence ID" value="SDL09675.1"/>
    <property type="molecule type" value="Genomic_DNA"/>
</dbReference>
<gene>
    <name evidence="2" type="ORF">SAMN05660337_2068</name>
</gene>
<dbReference type="AlphaFoldDB" id="A0A1G9H9X8"/>
<feature type="transmembrane region" description="Helical" evidence="1">
    <location>
        <begin position="51"/>
        <end position="77"/>
    </location>
</feature>
<feature type="transmembrane region" description="Helical" evidence="1">
    <location>
        <begin position="9"/>
        <end position="31"/>
    </location>
</feature>
<keyword evidence="1" id="KW-1133">Transmembrane helix</keyword>
<sequence>MISLTSENAFLAIGLASLATYLMRAGGLLLAGYLPTGGRIGRALTALPGTILISLAAPGFFSEGIVGFTGGLITIAVAFKTKNVFIAMLAGMLVVAIGRHMV</sequence>
<evidence type="ECO:0000313" key="3">
    <source>
        <dbReference type="Proteomes" id="UP000199053"/>
    </source>
</evidence>
<evidence type="ECO:0000313" key="2">
    <source>
        <dbReference type="EMBL" id="SDL09675.1"/>
    </source>
</evidence>
<name>A0A1G9H9X8_9BACT</name>
<organism evidence="2 3">
    <name type="scientific">Maridesulfovibrio ferrireducens</name>
    <dbReference type="NCBI Taxonomy" id="246191"/>
    <lineage>
        <taxon>Bacteria</taxon>
        <taxon>Pseudomonadati</taxon>
        <taxon>Thermodesulfobacteriota</taxon>
        <taxon>Desulfovibrionia</taxon>
        <taxon>Desulfovibrionales</taxon>
        <taxon>Desulfovibrionaceae</taxon>
        <taxon>Maridesulfovibrio</taxon>
    </lineage>
</organism>
<keyword evidence="1" id="KW-0812">Transmembrane</keyword>
<dbReference type="STRING" id="246191.SAMN05660337_2068"/>
<dbReference type="RefSeq" id="WP_170830359.1">
    <property type="nucleotide sequence ID" value="NZ_FNGA01000003.1"/>
</dbReference>
<feature type="transmembrane region" description="Helical" evidence="1">
    <location>
        <begin position="84"/>
        <end position="101"/>
    </location>
</feature>
<dbReference type="Proteomes" id="UP000199053">
    <property type="component" value="Unassembled WGS sequence"/>
</dbReference>
<dbReference type="InterPro" id="IPR008407">
    <property type="entry name" value="Brnchd-chn_aa_trnsp_AzlD"/>
</dbReference>
<protein>
    <submittedName>
        <fullName evidence="2">Uncharacterized membrane protein</fullName>
    </submittedName>
</protein>
<keyword evidence="1" id="KW-0472">Membrane</keyword>
<proteinExistence type="predicted"/>
<reference evidence="3" key="1">
    <citation type="submission" date="2016-10" db="EMBL/GenBank/DDBJ databases">
        <authorList>
            <person name="Varghese N."/>
            <person name="Submissions S."/>
        </authorList>
    </citation>
    <scope>NUCLEOTIDE SEQUENCE [LARGE SCALE GENOMIC DNA]</scope>
    <source>
        <strain evidence="3">DSM 16995</strain>
    </source>
</reference>